<keyword evidence="12" id="KW-1185">Reference proteome</keyword>
<dbReference type="SUPFAM" id="SSF64167">
    <property type="entry name" value="SurE-like"/>
    <property type="match status" value="1"/>
</dbReference>
<dbReference type="STRING" id="492660.SAMN05192566_1066"/>
<dbReference type="PANTHER" id="PTHR30457:SF12">
    <property type="entry name" value="5'_3'-NUCLEOTIDASE SURE"/>
    <property type="match status" value="1"/>
</dbReference>
<dbReference type="OrthoDB" id="9780815at2"/>
<dbReference type="Proteomes" id="UP000198629">
    <property type="component" value="Unassembled WGS sequence"/>
</dbReference>
<evidence type="ECO:0000256" key="7">
    <source>
        <dbReference type="ARBA" id="ARBA00022741"/>
    </source>
</evidence>
<dbReference type="GO" id="GO:0008253">
    <property type="term" value="F:5'-nucleotidase activity"/>
    <property type="evidence" value="ECO:0007669"/>
    <property type="project" value="UniProtKB-UniRule"/>
</dbReference>
<dbReference type="RefSeq" id="WP_091471096.1">
    <property type="nucleotide sequence ID" value="NZ_FNFX01000002.1"/>
</dbReference>
<name>A0A1G9B9Z7_9PROT</name>
<dbReference type="InterPro" id="IPR036523">
    <property type="entry name" value="SurE-like_sf"/>
</dbReference>
<evidence type="ECO:0000256" key="4">
    <source>
        <dbReference type="ARBA" id="ARBA00011062"/>
    </source>
</evidence>
<evidence type="ECO:0000256" key="5">
    <source>
        <dbReference type="ARBA" id="ARBA00022490"/>
    </source>
</evidence>
<dbReference type="GO" id="GO:0000166">
    <property type="term" value="F:nucleotide binding"/>
    <property type="evidence" value="ECO:0007669"/>
    <property type="project" value="UniProtKB-KW"/>
</dbReference>
<feature type="binding site" evidence="9">
    <location>
        <position position="8"/>
    </location>
    <ligand>
        <name>a divalent metal cation</name>
        <dbReference type="ChEBI" id="CHEBI:60240"/>
    </ligand>
</feature>
<dbReference type="NCBIfam" id="NF001489">
    <property type="entry name" value="PRK00346.1-3"/>
    <property type="match status" value="1"/>
</dbReference>
<dbReference type="InterPro" id="IPR030048">
    <property type="entry name" value="SurE"/>
</dbReference>
<dbReference type="EMBL" id="FNFX01000002">
    <property type="protein sequence ID" value="SDK36337.1"/>
    <property type="molecule type" value="Genomic_DNA"/>
</dbReference>
<dbReference type="PANTHER" id="PTHR30457">
    <property type="entry name" value="5'-NUCLEOTIDASE SURE"/>
    <property type="match status" value="1"/>
</dbReference>
<comment type="cofactor">
    <cofactor evidence="9">
        <name>a divalent metal cation</name>
        <dbReference type="ChEBI" id="CHEBI:60240"/>
    </cofactor>
    <text evidence="9">Binds 1 divalent metal cation per subunit.</text>
</comment>
<dbReference type="InterPro" id="IPR002828">
    <property type="entry name" value="SurE-like_Pase/nucleotidase"/>
</dbReference>
<dbReference type="Pfam" id="PF01975">
    <property type="entry name" value="SurE"/>
    <property type="match status" value="1"/>
</dbReference>
<evidence type="ECO:0000313" key="12">
    <source>
        <dbReference type="Proteomes" id="UP000198629"/>
    </source>
</evidence>
<dbReference type="AlphaFoldDB" id="A0A1G9B9Z7"/>
<dbReference type="GO" id="GO:0008254">
    <property type="term" value="F:3'-nucleotidase activity"/>
    <property type="evidence" value="ECO:0007669"/>
    <property type="project" value="TreeGrafter"/>
</dbReference>
<dbReference type="HAMAP" id="MF_00060">
    <property type="entry name" value="SurE"/>
    <property type="match status" value="1"/>
</dbReference>
<comment type="similarity">
    <text evidence="4 9">Belongs to the SurE nucleotidase family.</text>
</comment>
<feature type="binding site" evidence="9">
    <location>
        <position position="39"/>
    </location>
    <ligand>
        <name>a divalent metal cation</name>
        <dbReference type="ChEBI" id="CHEBI:60240"/>
    </ligand>
</feature>
<evidence type="ECO:0000256" key="8">
    <source>
        <dbReference type="ARBA" id="ARBA00022801"/>
    </source>
</evidence>
<proteinExistence type="inferred from homology"/>
<comment type="subcellular location">
    <subcellularLocation>
        <location evidence="3 9">Cytoplasm</location>
    </subcellularLocation>
</comment>
<dbReference type="GO" id="GO:0005737">
    <property type="term" value="C:cytoplasm"/>
    <property type="evidence" value="ECO:0007669"/>
    <property type="project" value="UniProtKB-SubCell"/>
</dbReference>
<dbReference type="GO" id="GO:0046872">
    <property type="term" value="F:metal ion binding"/>
    <property type="evidence" value="ECO:0007669"/>
    <property type="project" value="UniProtKB-UniRule"/>
</dbReference>
<evidence type="ECO:0000256" key="3">
    <source>
        <dbReference type="ARBA" id="ARBA00004496"/>
    </source>
</evidence>
<dbReference type="EC" id="3.1.3.5" evidence="9"/>
<sequence>MKILLSNDDGYLAPGLNLLAQHLGKIADITVVAPERNRSGASNSLTLDRPLSVKQAANGFYYVNGTPTDCVHIALTGLMQDMPDMVISGINDGANMGDDTLYSGTVAAATEGYLLGIPSFAVSMSQHQPAHFETAARVMVDLVQQFNRSEITEPTLLNVNVPDMPLEQIRGRKITRLGKRHKAEPVIRLQTPRGETVYWVGAAGQPNDGGEGTDFHAVAHGFVSISPIQVDLTKHSQIPAMQQWLQVQN</sequence>
<dbReference type="GO" id="GO:0004309">
    <property type="term" value="F:exopolyphosphatase activity"/>
    <property type="evidence" value="ECO:0007669"/>
    <property type="project" value="TreeGrafter"/>
</dbReference>
<evidence type="ECO:0000259" key="10">
    <source>
        <dbReference type="Pfam" id="PF01975"/>
    </source>
</evidence>
<evidence type="ECO:0000256" key="9">
    <source>
        <dbReference type="HAMAP-Rule" id="MF_00060"/>
    </source>
</evidence>
<dbReference type="Gene3D" id="3.40.1210.10">
    <property type="entry name" value="Survival protein SurE-like phosphatase/nucleotidase"/>
    <property type="match status" value="1"/>
</dbReference>
<comment type="cofactor">
    <cofactor evidence="2">
        <name>Mg(2+)</name>
        <dbReference type="ChEBI" id="CHEBI:18420"/>
    </cofactor>
</comment>
<evidence type="ECO:0000256" key="6">
    <source>
        <dbReference type="ARBA" id="ARBA00022723"/>
    </source>
</evidence>
<dbReference type="FunFam" id="3.40.1210.10:FF:000001">
    <property type="entry name" value="5'/3'-nucleotidase SurE"/>
    <property type="match status" value="1"/>
</dbReference>
<feature type="binding site" evidence="9">
    <location>
        <position position="9"/>
    </location>
    <ligand>
        <name>a divalent metal cation</name>
        <dbReference type="ChEBI" id="CHEBI:60240"/>
    </ligand>
</feature>
<organism evidence="11 12">
    <name type="scientific">Methylophilus rhizosphaerae</name>
    <dbReference type="NCBI Taxonomy" id="492660"/>
    <lineage>
        <taxon>Bacteria</taxon>
        <taxon>Pseudomonadati</taxon>
        <taxon>Pseudomonadota</taxon>
        <taxon>Betaproteobacteria</taxon>
        <taxon>Nitrosomonadales</taxon>
        <taxon>Methylophilaceae</taxon>
        <taxon>Methylophilus</taxon>
    </lineage>
</organism>
<keyword evidence="8 9" id="KW-0378">Hydrolase</keyword>
<reference evidence="12" key="1">
    <citation type="submission" date="2016-10" db="EMBL/GenBank/DDBJ databases">
        <authorList>
            <person name="Varghese N."/>
            <person name="Submissions S."/>
        </authorList>
    </citation>
    <scope>NUCLEOTIDE SEQUENCE [LARGE SCALE GENOMIC DNA]</scope>
    <source>
        <strain evidence="12">CBMB127</strain>
    </source>
</reference>
<evidence type="ECO:0000256" key="1">
    <source>
        <dbReference type="ARBA" id="ARBA00000815"/>
    </source>
</evidence>
<protein>
    <recommendedName>
        <fullName evidence="9">5'-nucleotidase SurE</fullName>
        <ecNumber evidence="9">3.1.3.5</ecNumber>
    </recommendedName>
    <alternativeName>
        <fullName evidence="9">Nucleoside 5'-monophosphate phosphohydrolase</fullName>
    </alternativeName>
</protein>
<comment type="catalytic activity">
    <reaction evidence="1 9">
        <text>a ribonucleoside 5'-phosphate + H2O = a ribonucleoside + phosphate</text>
        <dbReference type="Rhea" id="RHEA:12484"/>
        <dbReference type="ChEBI" id="CHEBI:15377"/>
        <dbReference type="ChEBI" id="CHEBI:18254"/>
        <dbReference type="ChEBI" id="CHEBI:43474"/>
        <dbReference type="ChEBI" id="CHEBI:58043"/>
        <dbReference type="EC" id="3.1.3.5"/>
    </reaction>
</comment>
<keyword evidence="7 9" id="KW-0547">Nucleotide-binding</keyword>
<feature type="domain" description="Survival protein SurE-like phosphatase/nucleotidase" evidence="10">
    <location>
        <begin position="3"/>
        <end position="183"/>
    </location>
</feature>
<accession>A0A1G9B9Z7</accession>
<feature type="binding site" evidence="9">
    <location>
        <position position="91"/>
    </location>
    <ligand>
        <name>a divalent metal cation</name>
        <dbReference type="ChEBI" id="CHEBI:60240"/>
    </ligand>
</feature>
<gene>
    <name evidence="9" type="primary">surE</name>
    <name evidence="11" type="ORF">SAMN05192566_1066</name>
</gene>
<keyword evidence="6 9" id="KW-0479">Metal-binding</keyword>
<dbReference type="NCBIfam" id="NF001490">
    <property type="entry name" value="PRK00346.1-4"/>
    <property type="match status" value="1"/>
</dbReference>
<evidence type="ECO:0000256" key="2">
    <source>
        <dbReference type="ARBA" id="ARBA00001946"/>
    </source>
</evidence>
<comment type="function">
    <text evidence="9">Nucleotidase that shows phosphatase activity on nucleoside 5'-monophosphates.</text>
</comment>
<dbReference type="NCBIfam" id="TIGR00087">
    <property type="entry name" value="surE"/>
    <property type="match status" value="1"/>
</dbReference>
<evidence type="ECO:0000313" key="11">
    <source>
        <dbReference type="EMBL" id="SDK36337.1"/>
    </source>
</evidence>
<keyword evidence="5 9" id="KW-0963">Cytoplasm</keyword>